<dbReference type="Proteomes" id="UP000470772">
    <property type="component" value="Unassembled WGS sequence"/>
</dbReference>
<dbReference type="CDD" id="cd03257">
    <property type="entry name" value="ABC_NikE_OppD_transporters"/>
    <property type="match status" value="1"/>
</dbReference>
<accession>A0A6A9QXX0</accession>
<evidence type="ECO:0000256" key="1">
    <source>
        <dbReference type="ARBA" id="ARBA00004202"/>
    </source>
</evidence>
<evidence type="ECO:0000256" key="6">
    <source>
        <dbReference type="ARBA" id="ARBA00022840"/>
    </source>
</evidence>
<dbReference type="GO" id="GO:0016887">
    <property type="term" value="F:ATP hydrolysis activity"/>
    <property type="evidence" value="ECO:0007669"/>
    <property type="project" value="InterPro"/>
</dbReference>
<keyword evidence="2" id="KW-0813">Transport</keyword>
<dbReference type="FunFam" id="3.40.50.300:FF:000016">
    <property type="entry name" value="Oligopeptide ABC transporter ATP-binding component"/>
    <property type="match status" value="1"/>
</dbReference>
<dbReference type="Pfam" id="PF08352">
    <property type="entry name" value="oligo_HPY"/>
    <property type="match status" value="1"/>
</dbReference>
<feature type="domain" description="ABC transporter" evidence="9">
    <location>
        <begin position="6"/>
        <end position="260"/>
    </location>
</feature>
<name>A0A6A9QXX0_SULME</name>
<dbReference type="GO" id="GO:0015833">
    <property type="term" value="P:peptide transport"/>
    <property type="evidence" value="ECO:0007669"/>
    <property type="project" value="InterPro"/>
</dbReference>
<keyword evidence="6 10" id="KW-0067">ATP-binding</keyword>
<gene>
    <name evidence="10" type="ORF">GC250_10560</name>
</gene>
<dbReference type="InterPro" id="IPR027417">
    <property type="entry name" value="P-loop_NTPase"/>
</dbReference>
<dbReference type="SMART" id="SM00382">
    <property type="entry name" value="AAA"/>
    <property type="match status" value="1"/>
</dbReference>
<evidence type="ECO:0000256" key="5">
    <source>
        <dbReference type="ARBA" id="ARBA00022741"/>
    </source>
</evidence>
<keyword evidence="4" id="KW-0997">Cell inner membrane</keyword>
<dbReference type="Gene3D" id="3.40.50.300">
    <property type="entry name" value="P-loop containing nucleotide triphosphate hydrolases"/>
    <property type="match status" value="1"/>
</dbReference>
<dbReference type="NCBIfam" id="TIGR01727">
    <property type="entry name" value="oligo_HPY"/>
    <property type="match status" value="1"/>
</dbReference>
<evidence type="ECO:0000256" key="7">
    <source>
        <dbReference type="ARBA" id="ARBA00022967"/>
    </source>
</evidence>
<dbReference type="EMBL" id="WGGD01000005">
    <property type="protein sequence ID" value="MUN29862.1"/>
    <property type="molecule type" value="Genomic_DNA"/>
</dbReference>
<dbReference type="RefSeq" id="WP_054838588.1">
    <property type="nucleotide sequence ID" value="NZ_BBBY01000013.1"/>
</dbReference>
<comment type="caution">
    <text evidence="10">The sequence shown here is derived from an EMBL/GenBank/DDBJ whole genome shotgun (WGS) entry which is preliminary data.</text>
</comment>
<evidence type="ECO:0000259" key="9">
    <source>
        <dbReference type="PROSITE" id="PS50893"/>
    </source>
</evidence>
<evidence type="ECO:0000313" key="10">
    <source>
        <dbReference type="EMBL" id="MUN29862.1"/>
    </source>
</evidence>
<keyword evidence="7" id="KW-1278">Translocase</keyword>
<keyword evidence="5" id="KW-0547">Nucleotide-binding</keyword>
<dbReference type="InterPro" id="IPR013563">
    <property type="entry name" value="Oligopep_ABC_C"/>
</dbReference>
<dbReference type="PANTHER" id="PTHR43297:SF14">
    <property type="entry name" value="ATPASE AAA-TYPE CORE DOMAIN-CONTAINING PROTEIN"/>
    <property type="match status" value="1"/>
</dbReference>
<proteinExistence type="predicted"/>
<keyword evidence="8" id="KW-0472">Membrane</keyword>
<reference evidence="10 11" key="1">
    <citation type="submission" date="2019-10" db="EMBL/GenBank/DDBJ databases">
        <title>Sequencing and Assembly of Multiple Reported Metal-Biooxidizing Members of the Extremely Thermoacidophilic Archaeal Family Sulfolobaceae.</title>
        <authorList>
            <person name="Counts J.A."/>
            <person name="Kelly R.M."/>
        </authorList>
    </citation>
    <scope>NUCLEOTIDE SEQUENCE [LARGE SCALE GENOMIC DNA]</scope>
    <source>
        <strain evidence="10 11">DSM 6482</strain>
    </source>
</reference>
<dbReference type="InterPro" id="IPR003439">
    <property type="entry name" value="ABC_transporter-like_ATP-bd"/>
</dbReference>
<comment type="subcellular location">
    <subcellularLocation>
        <location evidence="1">Cell membrane</location>
        <topology evidence="1">Peripheral membrane protein</topology>
    </subcellularLocation>
</comment>
<evidence type="ECO:0000256" key="3">
    <source>
        <dbReference type="ARBA" id="ARBA00022475"/>
    </source>
</evidence>
<dbReference type="PROSITE" id="PS50893">
    <property type="entry name" value="ABC_TRANSPORTER_2"/>
    <property type="match status" value="1"/>
</dbReference>
<keyword evidence="11" id="KW-1185">Reference proteome</keyword>
<keyword evidence="3" id="KW-1003">Cell membrane</keyword>
<dbReference type="GO" id="GO:0005886">
    <property type="term" value="C:plasma membrane"/>
    <property type="evidence" value="ECO:0007669"/>
    <property type="project" value="UniProtKB-SubCell"/>
</dbReference>
<evidence type="ECO:0000313" key="11">
    <source>
        <dbReference type="Proteomes" id="UP000470772"/>
    </source>
</evidence>
<dbReference type="PANTHER" id="PTHR43297">
    <property type="entry name" value="OLIGOPEPTIDE TRANSPORT ATP-BINDING PROTEIN APPD"/>
    <property type="match status" value="1"/>
</dbReference>
<dbReference type="AlphaFoldDB" id="A0A6A9QXX0"/>
<dbReference type="InterPro" id="IPR003593">
    <property type="entry name" value="AAA+_ATPase"/>
</dbReference>
<dbReference type="SUPFAM" id="SSF52540">
    <property type="entry name" value="P-loop containing nucleoside triphosphate hydrolases"/>
    <property type="match status" value="1"/>
</dbReference>
<dbReference type="InterPro" id="IPR050388">
    <property type="entry name" value="ABC_Ni/Peptide_Import"/>
</dbReference>
<evidence type="ECO:0000256" key="4">
    <source>
        <dbReference type="ARBA" id="ARBA00022519"/>
    </source>
</evidence>
<dbReference type="GO" id="GO:0005524">
    <property type="term" value="F:ATP binding"/>
    <property type="evidence" value="ECO:0007669"/>
    <property type="project" value="UniProtKB-KW"/>
</dbReference>
<protein>
    <submittedName>
        <fullName evidence="10">ATP-binding cassette domain-containing protein</fullName>
    </submittedName>
</protein>
<organism evidence="10 11">
    <name type="scientific">Sulfuracidifex metallicus DSM 6482 = JCM 9184</name>
    <dbReference type="NCBI Taxonomy" id="523847"/>
    <lineage>
        <taxon>Archaea</taxon>
        <taxon>Thermoproteota</taxon>
        <taxon>Thermoprotei</taxon>
        <taxon>Sulfolobales</taxon>
        <taxon>Sulfolobaceae</taxon>
        <taxon>Sulfuracidifex</taxon>
    </lineage>
</organism>
<dbReference type="Pfam" id="PF00005">
    <property type="entry name" value="ABC_tran"/>
    <property type="match status" value="1"/>
</dbReference>
<sequence length="324" mass="36268">MTLMEIKDLEVYYRTLNGNAKILNKINMEVNKGEIVGVVGESGSGKSTLGHSIVRLLPYNAKMNGSIILDGVDIVKAKDQDMYKLRGTTVFMIFQNPLNSLNPVKTVGHQLMEASMIRHMKEKGKKKNDEKELYKESVNALKDLRIPDPENVMKRYPHQLSGGQIQRVVIAMALLLKPKLLIADEPTSALDVTVQAQVVKLLKQLNSELGTSIIFITHDIALAYVISTRIMVLYGGEIMEDGPSENVIKGPLHPYSKGLISSIPSINKREGRLKAIPGNPPSFFNLPLGCRFFPRCDSSMDKCSKEEPILVEKDKRRVRCFLYE</sequence>
<evidence type="ECO:0000256" key="8">
    <source>
        <dbReference type="ARBA" id="ARBA00023136"/>
    </source>
</evidence>
<dbReference type="OrthoDB" id="18209at2157"/>
<dbReference type="PROSITE" id="PS00211">
    <property type="entry name" value="ABC_TRANSPORTER_1"/>
    <property type="match status" value="1"/>
</dbReference>
<dbReference type="InterPro" id="IPR017871">
    <property type="entry name" value="ABC_transporter-like_CS"/>
</dbReference>
<evidence type="ECO:0000256" key="2">
    <source>
        <dbReference type="ARBA" id="ARBA00022448"/>
    </source>
</evidence>